<gene>
    <name evidence="3" type="ORF">SAMN05216215_10509</name>
</gene>
<accession>A0A1H3QXI6</accession>
<dbReference type="PRINTS" id="PR01438">
    <property type="entry name" value="UNVRSLSTRESS"/>
</dbReference>
<dbReference type="PANTHER" id="PTHR46268">
    <property type="entry name" value="STRESS RESPONSE PROTEIN NHAX"/>
    <property type="match status" value="1"/>
</dbReference>
<evidence type="ECO:0000313" key="3">
    <source>
        <dbReference type="EMBL" id="SDZ17429.1"/>
    </source>
</evidence>
<dbReference type="RefSeq" id="WP_093274780.1">
    <property type="nucleotide sequence ID" value="NZ_FNOK01000050.1"/>
</dbReference>
<sequence>MTNAPVIAGVDGSERSTTAAVWAAREADLRQAAQVRVVMVTDNPLQDDEAWDTVGAVSDQLVARWPQLKIEPAVVHGHPADVLVHLSSNAQLVVVGSRGRSTLSATVLGSVSSQVATHANCPVVVVRDHRDTGPVVVGLDNSRYSRPALQYAFDAASRYGTELVAMQVWRDVEYAPIVPRLEYELLDLRAEALRGLSEQLAGWAEAYPNVPVRQVAQRGHPVSELAATGEEARLLVIGHRGRGGFTGLLLGSVAAGLLHYATCPVAVVRGES</sequence>
<organism evidence="3 4">
    <name type="scientific">Saccharopolyspora shandongensis</name>
    <dbReference type="NCBI Taxonomy" id="418495"/>
    <lineage>
        <taxon>Bacteria</taxon>
        <taxon>Bacillati</taxon>
        <taxon>Actinomycetota</taxon>
        <taxon>Actinomycetes</taxon>
        <taxon>Pseudonocardiales</taxon>
        <taxon>Pseudonocardiaceae</taxon>
        <taxon>Saccharopolyspora</taxon>
    </lineage>
</organism>
<name>A0A1H3QXI6_9PSEU</name>
<feature type="domain" description="UspA" evidence="2">
    <location>
        <begin position="6"/>
        <end position="127"/>
    </location>
</feature>
<feature type="domain" description="UspA" evidence="2">
    <location>
        <begin position="134"/>
        <end position="269"/>
    </location>
</feature>
<dbReference type="STRING" id="418495.SAMN05216215_10509"/>
<dbReference type="Gene3D" id="3.40.50.620">
    <property type="entry name" value="HUPs"/>
    <property type="match status" value="2"/>
</dbReference>
<dbReference type="Proteomes" id="UP000199529">
    <property type="component" value="Unassembled WGS sequence"/>
</dbReference>
<dbReference type="InterPro" id="IPR006015">
    <property type="entry name" value="Universal_stress_UspA"/>
</dbReference>
<evidence type="ECO:0000313" key="4">
    <source>
        <dbReference type="Proteomes" id="UP000199529"/>
    </source>
</evidence>
<dbReference type="InterPro" id="IPR014729">
    <property type="entry name" value="Rossmann-like_a/b/a_fold"/>
</dbReference>
<evidence type="ECO:0000256" key="1">
    <source>
        <dbReference type="ARBA" id="ARBA00008791"/>
    </source>
</evidence>
<dbReference type="SUPFAM" id="SSF52402">
    <property type="entry name" value="Adenine nucleotide alpha hydrolases-like"/>
    <property type="match status" value="2"/>
</dbReference>
<comment type="similarity">
    <text evidence="1">Belongs to the universal stress protein A family.</text>
</comment>
<dbReference type="OrthoDB" id="3404132at2"/>
<keyword evidence="4" id="KW-1185">Reference proteome</keyword>
<dbReference type="InterPro" id="IPR006016">
    <property type="entry name" value="UspA"/>
</dbReference>
<dbReference type="AlphaFoldDB" id="A0A1H3QXI6"/>
<evidence type="ECO:0000259" key="2">
    <source>
        <dbReference type="Pfam" id="PF00582"/>
    </source>
</evidence>
<proteinExistence type="inferred from homology"/>
<dbReference type="EMBL" id="FNOK01000050">
    <property type="protein sequence ID" value="SDZ17429.1"/>
    <property type="molecule type" value="Genomic_DNA"/>
</dbReference>
<protein>
    <submittedName>
        <fullName evidence="3">Nucleotide-binding universal stress protein, UspA family</fullName>
    </submittedName>
</protein>
<dbReference type="PANTHER" id="PTHR46268:SF6">
    <property type="entry name" value="UNIVERSAL STRESS PROTEIN UP12"/>
    <property type="match status" value="1"/>
</dbReference>
<reference evidence="4" key="1">
    <citation type="submission" date="2016-10" db="EMBL/GenBank/DDBJ databases">
        <authorList>
            <person name="Varghese N."/>
            <person name="Submissions S."/>
        </authorList>
    </citation>
    <scope>NUCLEOTIDE SEQUENCE [LARGE SCALE GENOMIC DNA]</scope>
    <source>
        <strain evidence="4">CGMCC 4.3530</strain>
    </source>
</reference>
<dbReference type="Pfam" id="PF00582">
    <property type="entry name" value="Usp"/>
    <property type="match status" value="2"/>
</dbReference>